<evidence type="ECO:0000256" key="11">
    <source>
        <dbReference type="ARBA" id="ARBA00023136"/>
    </source>
</evidence>
<dbReference type="EMBL" id="VOIH02000001">
    <property type="protein sequence ID" value="KAF3455598.1"/>
    <property type="molecule type" value="Genomic_DNA"/>
</dbReference>
<evidence type="ECO:0000313" key="12">
    <source>
        <dbReference type="EMBL" id="KAF3455598.1"/>
    </source>
</evidence>
<evidence type="ECO:0000256" key="5">
    <source>
        <dbReference type="ARBA" id="ARBA00022692"/>
    </source>
</evidence>
<keyword evidence="9" id="KW-0408">Iron</keyword>
<name>A0A8K0HP63_9ROSA</name>
<dbReference type="Pfam" id="PF00067">
    <property type="entry name" value="p450"/>
    <property type="match status" value="1"/>
</dbReference>
<evidence type="ECO:0000256" key="2">
    <source>
        <dbReference type="ARBA" id="ARBA00004167"/>
    </source>
</evidence>
<evidence type="ECO:0000256" key="1">
    <source>
        <dbReference type="ARBA" id="ARBA00001971"/>
    </source>
</evidence>
<evidence type="ECO:0000256" key="4">
    <source>
        <dbReference type="ARBA" id="ARBA00022617"/>
    </source>
</evidence>
<comment type="subcellular location">
    <subcellularLocation>
        <location evidence="2">Membrane</location>
        <topology evidence="2">Single-pass membrane protein</topology>
    </subcellularLocation>
</comment>
<dbReference type="AlphaFoldDB" id="A0A8K0HP63"/>
<dbReference type="InterPro" id="IPR036396">
    <property type="entry name" value="Cyt_P450_sf"/>
</dbReference>
<dbReference type="GO" id="GO:0004497">
    <property type="term" value="F:monooxygenase activity"/>
    <property type="evidence" value="ECO:0007669"/>
    <property type="project" value="UniProtKB-KW"/>
</dbReference>
<evidence type="ECO:0000256" key="6">
    <source>
        <dbReference type="ARBA" id="ARBA00022723"/>
    </source>
</evidence>
<dbReference type="InterPro" id="IPR001128">
    <property type="entry name" value="Cyt_P450"/>
</dbReference>
<dbReference type="OrthoDB" id="1470350at2759"/>
<dbReference type="GO" id="GO:0016020">
    <property type="term" value="C:membrane"/>
    <property type="evidence" value="ECO:0007669"/>
    <property type="project" value="UniProtKB-SubCell"/>
</dbReference>
<keyword evidence="11" id="KW-0472">Membrane</keyword>
<dbReference type="PRINTS" id="PR00385">
    <property type="entry name" value="P450"/>
</dbReference>
<keyword evidence="4" id="KW-0349">Heme</keyword>
<reference evidence="12" key="1">
    <citation type="submission" date="2020-03" db="EMBL/GenBank/DDBJ databases">
        <title>A high-quality chromosome-level genome assembly of a woody plant with both climbing and erect habits, Rhamnella rubrinervis.</title>
        <authorList>
            <person name="Lu Z."/>
            <person name="Yang Y."/>
            <person name="Zhu X."/>
            <person name="Sun Y."/>
        </authorList>
    </citation>
    <scope>NUCLEOTIDE SEQUENCE</scope>
    <source>
        <strain evidence="12">BYM</strain>
        <tissue evidence="12">Leaf</tissue>
    </source>
</reference>
<comment type="cofactor">
    <cofactor evidence="1">
        <name>heme</name>
        <dbReference type="ChEBI" id="CHEBI:30413"/>
    </cofactor>
</comment>
<keyword evidence="7" id="KW-1133">Transmembrane helix</keyword>
<evidence type="ECO:0008006" key="14">
    <source>
        <dbReference type="Google" id="ProtNLM"/>
    </source>
</evidence>
<evidence type="ECO:0000313" key="13">
    <source>
        <dbReference type="Proteomes" id="UP000796880"/>
    </source>
</evidence>
<dbReference type="PANTHER" id="PTHR47953:SF19">
    <property type="entry name" value="OS06G0641600 PROTEIN"/>
    <property type="match status" value="1"/>
</dbReference>
<gene>
    <name evidence="12" type="ORF">FNV43_RR00232</name>
</gene>
<organism evidence="12 13">
    <name type="scientific">Rhamnella rubrinervis</name>
    <dbReference type="NCBI Taxonomy" id="2594499"/>
    <lineage>
        <taxon>Eukaryota</taxon>
        <taxon>Viridiplantae</taxon>
        <taxon>Streptophyta</taxon>
        <taxon>Embryophyta</taxon>
        <taxon>Tracheophyta</taxon>
        <taxon>Spermatophyta</taxon>
        <taxon>Magnoliopsida</taxon>
        <taxon>eudicotyledons</taxon>
        <taxon>Gunneridae</taxon>
        <taxon>Pentapetalae</taxon>
        <taxon>rosids</taxon>
        <taxon>fabids</taxon>
        <taxon>Rosales</taxon>
        <taxon>Rhamnaceae</taxon>
        <taxon>rhamnoid group</taxon>
        <taxon>Rhamneae</taxon>
        <taxon>Rhamnella</taxon>
    </lineage>
</organism>
<keyword evidence="6" id="KW-0479">Metal-binding</keyword>
<evidence type="ECO:0000256" key="7">
    <source>
        <dbReference type="ARBA" id="ARBA00022989"/>
    </source>
</evidence>
<dbReference type="Gene3D" id="1.10.630.10">
    <property type="entry name" value="Cytochrome P450"/>
    <property type="match status" value="1"/>
</dbReference>
<comment type="caution">
    <text evidence="12">The sequence shown here is derived from an EMBL/GenBank/DDBJ whole genome shotgun (WGS) entry which is preliminary data.</text>
</comment>
<proteinExistence type="inferred from homology"/>
<accession>A0A8K0HP63</accession>
<keyword evidence="8" id="KW-0560">Oxidoreductase</keyword>
<dbReference type="SUPFAM" id="SSF48264">
    <property type="entry name" value="Cytochrome P450"/>
    <property type="match status" value="1"/>
</dbReference>
<evidence type="ECO:0000256" key="9">
    <source>
        <dbReference type="ARBA" id="ARBA00023004"/>
    </source>
</evidence>
<keyword evidence="10" id="KW-0503">Monooxygenase</keyword>
<evidence type="ECO:0000256" key="8">
    <source>
        <dbReference type="ARBA" id="ARBA00023002"/>
    </source>
</evidence>
<dbReference type="GO" id="GO:0020037">
    <property type="term" value="F:heme binding"/>
    <property type="evidence" value="ECO:0007669"/>
    <property type="project" value="InterPro"/>
</dbReference>
<dbReference type="GO" id="GO:0005506">
    <property type="term" value="F:iron ion binding"/>
    <property type="evidence" value="ECO:0007669"/>
    <property type="project" value="InterPro"/>
</dbReference>
<comment type="similarity">
    <text evidence="3">Belongs to the cytochrome P450 family.</text>
</comment>
<dbReference type="PANTHER" id="PTHR47953">
    <property type="entry name" value="OS08G0105600 PROTEIN"/>
    <property type="match status" value="1"/>
</dbReference>
<dbReference type="Proteomes" id="UP000796880">
    <property type="component" value="Unassembled WGS sequence"/>
</dbReference>
<dbReference type="InterPro" id="IPR052306">
    <property type="entry name" value="CYP450_71D"/>
</dbReference>
<keyword evidence="13" id="KW-1185">Reference proteome</keyword>
<protein>
    <recommendedName>
        <fullName evidence="14">Cytochrome P450</fullName>
    </recommendedName>
</protein>
<dbReference type="GO" id="GO:0016705">
    <property type="term" value="F:oxidoreductase activity, acting on paired donors, with incorporation or reduction of molecular oxygen"/>
    <property type="evidence" value="ECO:0007669"/>
    <property type="project" value="InterPro"/>
</dbReference>
<sequence length="306" mass="34672">MHNLVGSLPHQSLRNLAMKYGPLMHLQLSEVSNIIVSSPEMAKESIREEEVSKLVETIYHSSYIEGSVAINLSEKIYSLNYGITARTAFGEKSRDQEAYIEISKKISKLAGGFYVSGMYPSIKMLQWIGGLRHKLDKDSDQLDIPLTDSNIKAVLLDIFTAGSEATSTLVEWAMSEMLKNPRVMKEAQSDVRRVFHKKPNLDERQIHELKYLRAVIRETLRLHPPAPLLLPRESSQSCVIDGHDIPIKARVIVNAWAIGRDPVHWIEAEKFWPLLPLQMMMVFILITKVQILSSFHLVLGGGYVQE</sequence>
<keyword evidence="5" id="KW-0812">Transmembrane</keyword>
<evidence type="ECO:0000256" key="10">
    <source>
        <dbReference type="ARBA" id="ARBA00023033"/>
    </source>
</evidence>
<evidence type="ECO:0000256" key="3">
    <source>
        <dbReference type="ARBA" id="ARBA00010617"/>
    </source>
</evidence>